<evidence type="ECO:0008006" key="5">
    <source>
        <dbReference type="Google" id="ProtNLM"/>
    </source>
</evidence>
<dbReference type="AlphaFoldDB" id="A0A512HAD1"/>
<keyword evidence="4" id="KW-1185">Reference proteome</keyword>
<keyword evidence="2" id="KW-0472">Membrane</keyword>
<sequence>MDRRPPPPVGSRSPRVRPGMATVLVAFLLVLAGGLLVLARLEPGAPDRLARLRDTHARLREAEQALVAFAMRTGRLPRPATPPDTDEGSASDGPVLVGALPVTPLGLPPRAGQDAWGRLLTYAVSATMTRPDAWTHEALGSLRVSGGLVGEQEGQDWALISHGPNGAGAFLPGGQRLPLPTNAPERDNLGRAPDPDPALFRAEPWDLDPTDPTGPGTGFDDVVRVGALPR</sequence>
<feature type="transmembrane region" description="Helical" evidence="2">
    <location>
        <begin position="20"/>
        <end position="41"/>
    </location>
</feature>
<comment type="caution">
    <text evidence="3">The sequence shown here is derived from an EMBL/GenBank/DDBJ whole genome shotgun (WGS) entry which is preliminary data.</text>
</comment>
<organism evidence="3 4">
    <name type="scientific">Pararhodospirillum oryzae</name>
    <dbReference type="NCBI Taxonomy" id="478448"/>
    <lineage>
        <taxon>Bacteria</taxon>
        <taxon>Pseudomonadati</taxon>
        <taxon>Pseudomonadota</taxon>
        <taxon>Alphaproteobacteria</taxon>
        <taxon>Rhodospirillales</taxon>
        <taxon>Rhodospirillaceae</taxon>
        <taxon>Pararhodospirillum</taxon>
    </lineage>
</organism>
<gene>
    <name evidence="3" type="ORF">ROR02_25450</name>
</gene>
<protein>
    <recommendedName>
        <fullName evidence="5">Type II secretion system protein GspG C-terminal domain-containing protein</fullName>
    </recommendedName>
</protein>
<keyword evidence="2" id="KW-1133">Transmembrane helix</keyword>
<feature type="region of interest" description="Disordered" evidence="1">
    <location>
        <begin position="178"/>
        <end position="230"/>
    </location>
</feature>
<reference evidence="3 4" key="1">
    <citation type="submission" date="2019-07" db="EMBL/GenBank/DDBJ databases">
        <title>Whole genome shotgun sequence of Rhodospirillum oryzae NBRC 107573.</title>
        <authorList>
            <person name="Hosoyama A."/>
            <person name="Uohara A."/>
            <person name="Ohji S."/>
            <person name="Ichikawa N."/>
        </authorList>
    </citation>
    <scope>NUCLEOTIDE SEQUENCE [LARGE SCALE GENOMIC DNA]</scope>
    <source>
        <strain evidence="3 4">NBRC 107573</strain>
    </source>
</reference>
<name>A0A512HAD1_9PROT</name>
<keyword evidence="2" id="KW-0812">Transmembrane</keyword>
<dbReference type="EMBL" id="BJZO01000077">
    <property type="protein sequence ID" value="GEO82414.1"/>
    <property type="molecule type" value="Genomic_DNA"/>
</dbReference>
<evidence type="ECO:0000313" key="4">
    <source>
        <dbReference type="Proteomes" id="UP000321567"/>
    </source>
</evidence>
<evidence type="ECO:0000256" key="1">
    <source>
        <dbReference type="SAM" id="MobiDB-lite"/>
    </source>
</evidence>
<accession>A0A512HAD1</accession>
<evidence type="ECO:0000256" key="2">
    <source>
        <dbReference type="SAM" id="Phobius"/>
    </source>
</evidence>
<dbReference type="Proteomes" id="UP000321567">
    <property type="component" value="Unassembled WGS sequence"/>
</dbReference>
<proteinExistence type="predicted"/>
<evidence type="ECO:0000313" key="3">
    <source>
        <dbReference type="EMBL" id="GEO82414.1"/>
    </source>
</evidence>